<feature type="domain" description="Aldehyde dehydrogenase" evidence="7">
    <location>
        <begin position="29"/>
        <end position="431"/>
    </location>
</feature>
<dbReference type="Gene3D" id="3.40.309.10">
    <property type="entry name" value="Aldehyde Dehydrogenase, Chain A, domain 2"/>
    <property type="match status" value="1"/>
</dbReference>
<dbReference type="InterPro" id="IPR029510">
    <property type="entry name" value="Ald_DH_CS_GLU"/>
</dbReference>
<proteinExistence type="inferred from homology"/>
<evidence type="ECO:0000256" key="6">
    <source>
        <dbReference type="RuleBase" id="RU003345"/>
    </source>
</evidence>
<evidence type="ECO:0000256" key="3">
    <source>
        <dbReference type="ARBA" id="ARBA00024226"/>
    </source>
</evidence>
<dbReference type="PROSITE" id="PS00070">
    <property type="entry name" value="ALDEHYDE_DEHYDR_CYS"/>
    <property type="match status" value="1"/>
</dbReference>
<evidence type="ECO:0000256" key="1">
    <source>
        <dbReference type="ARBA" id="ARBA00009986"/>
    </source>
</evidence>
<dbReference type="EC" id="1.2.1.3" evidence="3"/>
<name>M7SQ99_EUTLA</name>
<dbReference type="InterPro" id="IPR016161">
    <property type="entry name" value="Ald_DH/histidinol_DH"/>
</dbReference>
<dbReference type="PROSITE" id="PS00687">
    <property type="entry name" value="ALDEHYDE_DEHYDR_GLU"/>
    <property type="match status" value="1"/>
</dbReference>
<reference evidence="9" key="1">
    <citation type="journal article" date="2013" name="Genome Announc.">
        <title>Draft genome sequence of the grapevine dieback fungus Eutypa lata UCR-EL1.</title>
        <authorList>
            <person name="Blanco-Ulate B."/>
            <person name="Rolshausen P.E."/>
            <person name="Cantu D."/>
        </authorList>
    </citation>
    <scope>NUCLEOTIDE SEQUENCE [LARGE SCALE GENOMIC DNA]</scope>
    <source>
        <strain evidence="9">UCR-EL1</strain>
    </source>
</reference>
<evidence type="ECO:0000313" key="8">
    <source>
        <dbReference type="EMBL" id="EMR66407.1"/>
    </source>
</evidence>
<sequence>MASTEPISFDEFFNVIDGKLTSTETTGCSQNPSTLKNNPDVPLSTIEDVEKAVRAAKIAAESWAQVPWEDRKKAVEGFASALDAQLDDFAALLTREQGKPFPRAQLEIRTGVQWLREFCQLSLPETVIEDSSTRRISTRYTPLGVVAAIIPWNYPVQPLACGKIAPALLTGNVLILKSSPFTPYCNLKLAELGLRFFPRGVLQALSGDDRLGPWMTEHPDIDKIAFTGSIATGKKVMESCSKTLKRVTLELGGNDPAIVCADVDLAAIPTITGIAFDNSGQICCGIKRLYVHESVYDTVVATLLGVLQHLKPGDGFTDGVFIPPLTNRQQFERVRELLTEVERTGLKVIAGSTKQMLGSGEDTGYFFAPTVIDNPPDDSKIVTQEQFGPVLPILKWTDEDDVIRRANNTRYGLGASVWTQDSAQAERMATASE</sequence>
<dbReference type="PANTHER" id="PTHR11699">
    <property type="entry name" value="ALDEHYDE DEHYDROGENASE-RELATED"/>
    <property type="match status" value="1"/>
</dbReference>
<comment type="catalytic activity">
    <reaction evidence="4">
        <text>an aldehyde + NAD(+) + H2O = a carboxylate + NADH + 2 H(+)</text>
        <dbReference type="Rhea" id="RHEA:16185"/>
        <dbReference type="ChEBI" id="CHEBI:15377"/>
        <dbReference type="ChEBI" id="CHEBI:15378"/>
        <dbReference type="ChEBI" id="CHEBI:17478"/>
        <dbReference type="ChEBI" id="CHEBI:29067"/>
        <dbReference type="ChEBI" id="CHEBI:57540"/>
        <dbReference type="ChEBI" id="CHEBI:57945"/>
        <dbReference type="EC" id="1.2.1.3"/>
    </reaction>
</comment>
<dbReference type="InterPro" id="IPR016160">
    <property type="entry name" value="Ald_DH_CS_CYS"/>
</dbReference>
<dbReference type="Pfam" id="PF00171">
    <property type="entry name" value="Aldedh"/>
    <property type="match status" value="1"/>
</dbReference>
<evidence type="ECO:0000259" key="7">
    <source>
        <dbReference type="Pfam" id="PF00171"/>
    </source>
</evidence>
<dbReference type="FunFam" id="3.40.605.10:FF:000007">
    <property type="entry name" value="NAD/NADP-dependent betaine aldehyde dehydrogenase"/>
    <property type="match status" value="1"/>
</dbReference>
<dbReference type="CDD" id="cd07106">
    <property type="entry name" value="ALDH_AldA-AAD23400"/>
    <property type="match status" value="1"/>
</dbReference>
<dbReference type="OrthoDB" id="310895at2759"/>
<dbReference type="KEGG" id="ela:UCREL1_6621"/>
<dbReference type="InterPro" id="IPR015590">
    <property type="entry name" value="Aldehyde_DH_dom"/>
</dbReference>
<evidence type="ECO:0000256" key="2">
    <source>
        <dbReference type="ARBA" id="ARBA00023002"/>
    </source>
</evidence>
<dbReference type="eggNOG" id="KOG2450">
    <property type="taxonomic scope" value="Eukaryota"/>
</dbReference>
<comment type="similarity">
    <text evidence="1 6">Belongs to the aldehyde dehydrogenase family.</text>
</comment>
<dbReference type="InterPro" id="IPR016162">
    <property type="entry name" value="Ald_DH_N"/>
</dbReference>
<dbReference type="EMBL" id="KB706657">
    <property type="protein sequence ID" value="EMR66407.1"/>
    <property type="molecule type" value="Genomic_DNA"/>
</dbReference>
<evidence type="ECO:0000256" key="4">
    <source>
        <dbReference type="ARBA" id="ARBA00049194"/>
    </source>
</evidence>
<dbReference type="AlphaFoldDB" id="M7SQ99"/>
<dbReference type="InterPro" id="IPR044086">
    <property type="entry name" value="LUC3-like"/>
</dbReference>
<evidence type="ECO:0000256" key="5">
    <source>
        <dbReference type="PROSITE-ProRule" id="PRU10007"/>
    </source>
</evidence>
<protein>
    <recommendedName>
        <fullName evidence="3">aldehyde dehydrogenase (NAD(+))</fullName>
        <ecNumber evidence="3">1.2.1.3</ecNumber>
    </recommendedName>
</protein>
<keyword evidence="9" id="KW-1185">Reference proteome</keyword>
<dbReference type="OMA" id="LMAGNCI"/>
<organism evidence="8 9">
    <name type="scientific">Eutypa lata (strain UCR-EL1)</name>
    <name type="common">Grapevine dieback disease fungus</name>
    <name type="synonym">Eutypa armeniacae</name>
    <dbReference type="NCBI Taxonomy" id="1287681"/>
    <lineage>
        <taxon>Eukaryota</taxon>
        <taxon>Fungi</taxon>
        <taxon>Dikarya</taxon>
        <taxon>Ascomycota</taxon>
        <taxon>Pezizomycotina</taxon>
        <taxon>Sordariomycetes</taxon>
        <taxon>Xylariomycetidae</taxon>
        <taxon>Xylariales</taxon>
        <taxon>Diatrypaceae</taxon>
        <taxon>Eutypa</taxon>
    </lineage>
</organism>
<dbReference type="HOGENOM" id="CLU_005391_0_0_1"/>
<keyword evidence="2 6" id="KW-0560">Oxidoreductase</keyword>
<dbReference type="STRING" id="1287681.M7SQ99"/>
<accession>M7SQ99</accession>
<dbReference type="InterPro" id="IPR016163">
    <property type="entry name" value="Ald_DH_C"/>
</dbReference>
<dbReference type="SUPFAM" id="SSF53720">
    <property type="entry name" value="ALDH-like"/>
    <property type="match status" value="1"/>
</dbReference>
<gene>
    <name evidence="8" type="ORF">UCREL1_6621</name>
</gene>
<dbReference type="Proteomes" id="UP000012174">
    <property type="component" value="Unassembled WGS sequence"/>
</dbReference>
<dbReference type="GO" id="GO:0004029">
    <property type="term" value="F:aldehyde dehydrogenase (NAD+) activity"/>
    <property type="evidence" value="ECO:0007669"/>
    <property type="project" value="UniProtKB-EC"/>
</dbReference>
<dbReference type="Gene3D" id="3.40.605.10">
    <property type="entry name" value="Aldehyde Dehydrogenase, Chain A, domain 1"/>
    <property type="match status" value="1"/>
</dbReference>
<evidence type="ECO:0000313" key="9">
    <source>
        <dbReference type="Proteomes" id="UP000012174"/>
    </source>
</evidence>
<feature type="active site" evidence="5">
    <location>
        <position position="250"/>
    </location>
</feature>